<evidence type="ECO:0000256" key="4">
    <source>
        <dbReference type="ARBA" id="ARBA00022722"/>
    </source>
</evidence>
<dbReference type="GO" id="GO:0003677">
    <property type="term" value="F:DNA binding"/>
    <property type="evidence" value="ECO:0007669"/>
    <property type="project" value="UniProtKB-KW"/>
</dbReference>
<dbReference type="PANTHER" id="PTHR10322">
    <property type="entry name" value="DNA POLYMERASE CATALYTIC SUBUNIT"/>
    <property type="match status" value="1"/>
</dbReference>
<dbReference type="InterPro" id="IPR043502">
    <property type="entry name" value="DNA/RNA_pol_sf"/>
</dbReference>
<keyword evidence="3" id="KW-0548">Nucleotidyltransferase</keyword>
<dbReference type="GO" id="GO:0016787">
    <property type="term" value="F:hydrolase activity"/>
    <property type="evidence" value="ECO:0007669"/>
    <property type="project" value="UniProtKB-KW"/>
</dbReference>
<dbReference type="GO" id="GO:0003887">
    <property type="term" value="F:DNA-directed DNA polymerase activity"/>
    <property type="evidence" value="ECO:0007669"/>
    <property type="project" value="UniProtKB-KW"/>
</dbReference>
<dbReference type="Pfam" id="PF00136">
    <property type="entry name" value="DNA_pol_B"/>
    <property type="match status" value="1"/>
</dbReference>
<dbReference type="InterPro" id="IPR023211">
    <property type="entry name" value="DNA_pol_palm_dom_sf"/>
</dbReference>
<dbReference type="Gene3D" id="1.20.1280.300">
    <property type="match status" value="1"/>
</dbReference>
<gene>
    <name evidence="10" type="ORF">UFOVP1604_45</name>
</gene>
<feature type="domain" description="DNA-directed DNA polymerase family B multifunctional" evidence="9">
    <location>
        <begin position="7"/>
        <end position="203"/>
    </location>
</feature>
<keyword evidence="7" id="KW-0238">DNA-binding</keyword>
<dbReference type="GO" id="GO:0000166">
    <property type="term" value="F:nucleotide binding"/>
    <property type="evidence" value="ECO:0007669"/>
    <property type="project" value="InterPro"/>
</dbReference>
<keyword evidence="5" id="KW-0378">Hydrolase</keyword>
<protein>
    <recommendedName>
        <fullName evidence="1">DNA-directed DNA polymerase</fullName>
        <ecNumber evidence="1">2.7.7.7</ecNumber>
    </recommendedName>
</protein>
<dbReference type="PROSITE" id="PS00116">
    <property type="entry name" value="DNA_POLYMERASE_B"/>
    <property type="match status" value="1"/>
</dbReference>
<dbReference type="InterPro" id="IPR006134">
    <property type="entry name" value="DNA-dir_DNA_pol_B_multi_dom"/>
</dbReference>
<keyword evidence="4" id="KW-0540">Nuclease</keyword>
<evidence type="ECO:0000256" key="6">
    <source>
        <dbReference type="ARBA" id="ARBA00022932"/>
    </source>
</evidence>
<evidence type="ECO:0000256" key="5">
    <source>
        <dbReference type="ARBA" id="ARBA00022801"/>
    </source>
</evidence>
<evidence type="ECO:0000313" key="10">
    <source>
        <dbReference type="EMBL" id="CAB4218787.1"/>
    </source>
</evidence>
<keyword evidence="2" id="KW-0808">Transferase</keyword>
<sequence>MSKQLEQQIKSLDLKQNAIKILINSFYGAFGNKYFYFHNNEIAQSITLQGQDLIKFSIKAINHYFQQKWHLDTELHEKLGISGKTINQVEKEAAVYTDTDSVYVCFDYAIKSIEDFKLTETESLEFCLAINRHRLKNYFEQAFEKYAVHFNTDNRQNFELENLSRSGIWLAKKKYILKVSYKDNKHERLLDKESLIIKGLEAIQASYPVWARQHLQTLYSYLLDIGYNIDLEGDLIPKLAALKTECDALPVEEIAFNFSVRVYEEYLKSLVPLVLETGMPIYGRAVAYHNHLIKSTNNQKYPLIRSGSKIKFYYAAQNAYDFDIFAYAPGSYPEEIAVPMDRDQQFFRLIIEPINKLLVAIGFTELTPKLTRKIEVVKSRSRSKDFTPEETFPLYSVNTETLEYCEIPESCQAFIGNPDLQVPPELFTTYILAISKYGLNTVIVPKHELAKYRDRVAKKKGIEVSDPFAIPQEVMEAYLAENGWTEINAPNGSLWLQTEKYEKAIKTGKDYSKLGYDLEKAYKTAIKPKPVKAVAVTNED</sequence>
<dbReference type="InterPro" id="IPR050240">
    <property type="entry name" value="DNA_pol_type-B"/>
</dbReference>
<dbReference type="EMBL" id="LR797474">
    <property type="protein sequence ID" value="CAB4218787.1"/>
    <property type="molecule type" value="Genomic_DNA"/>
</dbReference>
<comment type="catalytic activity">
    <reaction evidence="8">
        <text>DNA(n) + a 2'-deoxyribonucleoside 5'-triphosphate = DNA(n+1) + diphosphate</text>
        <dbReference type="Rhea" id="RHEA:22508"/>
        <dbReference type="Rhea" id="RHEA-COMP:17339"/>
        <dbReference type="Rhea" id="RHEA-COMP:17340"/>
        <dbReference type="ChEBI" id="CHEBI:33019"/>
        <dbReference type="ChEBI" id="CHEBI:61560"/>
        <dbReference type="ChEBI" id="CHEBI:173112"/>
        <dbReference type="EC" id="2.7.7.7"/>
    </reaction>
</comment>
<name>A0A6J5SWG7_9CAUD</name>
<accession>A0A6J5SWG7</accession>
<evidence type="ECO:0000256" key="8">
    <source>
        <dbReference type="ARBA" id="ARBA00049244"/>
    </source>
</evidence>
<evidence type="ECO:0000256" key="7">
    <source>
        <dbReference type="ARBA" id="ARBA00023125"/>
    </source>
</evidence>
<dbReference type="Gene3D" id="3.90.1600.10">
    <property type="entry name" value="Palm domain of DNA polymerase"/>
    <property type="match status" value="1"/>
</dbReference>
<dbReference type="PANTHER" id="PTHR10322:SF23">
    <property type="entry name" value="DNA POLYMERASE DELTA CATALYTIC SUBUNIT"/>
    <property type="match status" value="1"/>
</dbReference>
<evidence type="ECO:0000256" key="2">
    <source>
        <dbReference type="ARBA" id="ARBA00022679"/>
    </source>
</evidence>
<dbReference type="GO" id="GO:0004518">
    <property type="term" value="F:nuclease activity"/>
    <property type="evidence" value="ECO:0007669"/>
    <property type="project" value="UniProtKB-KW"/>
</dbReference>
<dbReference type="SUPFAM" id="SSF56672">
    <property type="entry name" value="DNA/RNA polymerases"/>
    <property type="match status" value="1"/>
</dbReference>
<dbReference type="EC" id="2.7.7.7" evidence="1"/>
<keyword evidence="6" id="KW-0239">DNA-directed DNA polymerase</keyword>
<proteinExistence type="predicted"/>
<evidence type="ECO:0000256" key="1">
    <source>
        <dbReference type="ARBA" id="ARBA00012417"/>
    </source>
</evidence>
<dbReference type="GO" id="GO:0006261">
    <property type="term" value="P:DNA-templated DNA replication"/>
    <property type="evidence" value="ECO:0007669"/>
    <property type="project" value="TreeGrafter"/>
</dbReference>
<evidence type="ECO:0000259" key="9">
    <source>
        <dbReference type="Pfam" id="PF00136"/>
    </source>
</evidence>
<evidence type="ECO:0000256" key="3">
    <source>
        <dbReference type="ARBA" id="ARBA00022695"/>
    </source>
</evidence>
<reference evidence="10" key="1">
    <citation type="submission" date="2020-05" db="EMBL/GenBank/DDBJ databases">
        <authorList>
            <person name="Chiriac C."/>
            <person name="Salcher M."/>
            <person name="Ghai R."/>
            <person name="Kavagutti S V."/>
        </authorList>
    </citation>
    <scope>NUCLEOTIDE SEQUENCE</scope>
</reference>
<dbReference type="InterPro" id="IPR017964">
    <property type="entry name" value="DNA-dir_DNA_pol_B_CS"/>
</dbReference>
<organism evidence="10">
    <name type="scientific">uncultured Caudovirales phage</name>
    <dbReference type="NCBI Taxonomy" id="2100421"/>
    <lineage>
        <taxon>Viruses</taxon>
        <taxon>Duplodnaviria</taxon>
        <taxon>Heunggongvirae</taxon>
        <taxon>Uroviricota</taxon>
        <taxon>Caudoviricetes</taxon>
        <taxon>Peduoviridae</taxon>
        <taxon>Maltschvirus</taxon>
        <taxon>Maltschvirus maltsch</taxon>
    </lineage>
</organism>
<dbReference type="Gene3D" id="3.40.1820.10">
    <property type="entry name" value="DnaQ-like 3'-5' exonuclease"/>
    <property type="match status" value="1"/>
</dbReference>